<evidence type="ECO:0000313" key="3">
    <source>
        <dbReference type="Proteomes" id="UP000198629"/>
    </source>
</evidence>
<proteinExistence type="predicted"/>
<name>A0A1G8ZES2_9PROT</name>
<dbReference type="EMBL" id="FNFX01000001">
    <property type="protein sequence ID" value="SDK13626.1"/>
    <property type="molecule type" value="Genomic_DNA"/>
</dbReference>
<sequence length="54" mass="5586">MPAPMSASAKKFPAPAGGSQQVQGQDRITSLFGKRITDNSGGKTIIIIVMLTPA</sequence>
<gene>
    <name evidence="2" type="ORF">SAMN05192566_0270</name>
</gene>
<evidence type="ECO:0000313" key="2">
    <source>
        <dbReference type="EMBL" id="SDK13626.1"/>
    </source>
</evidence>
<protein>
    <submittedName>
        <fullName evidence="2">Uncharacterized protein</fullName>
    </submittedName>
</protein>
<dbReference type="AlphaFoldDB" id="A0A1G8ZES2"/>
<dbReference type="STRING" id="492660.SAMN05192566_0270"/>
<reference evidence="3" key="1">
    <citation type="submission" date="2016-10" db="EMBL/GenBank/DDBJ databases">
        <authorList>
            <person name="Varghese N."/>
            <person name="Submissions S."/>
        </authorList>
    </citation>
    <scope>NUCLEOTIDE SEQUENCE [LARGE SCALE GENOMIC DNA]</scope>
    <source>
        <strain evidence="3">CBMB127</strain>
    </source>
</reference>
<evidence type="ECO:0000256" key="1">
    <source>
        <dbReference type="SAM" id="MobiDB-lite"/>
    </source>
</evidence>
<feature type="region of interest" description="Disordered" evidence="1">
    <location>
        <begin position="1"/>
        <end position="24"/>
    </location>
</feature>
<organism evidence="2 3">
    <name type="scientific">Methylophilus rhizosphaerae</name>
    <dbReference type="NCBI Taxonomy" id="492660"/>
    <lineage>
        <taxon>Bacteria</taxon>
        <taxon>Pseudomonadati</taxon>
        <taxon>Pseudomonadota</taxon>
        <taxon>Betaproteobacteria</taxon>
        <taxon>Nitrosomonadales</taxon>
        <taxon>Methylophilaceae</taxon>
        <taxon>Methylophilus</taxon>
    </lineage>
</organism>
<accession>A0A1G8ZES2</accession>
<dbReference type="Proteomes" id="UP000198629">
    <property type="component" value="Unassembled WGS sequence"/>
</dbReference>
<keyword evidence="3" id="KW-1185">Reference proteome</keyword>